<dbReference type="STRING" id="655827.E9E8A8"/>
<keyword evidence="9" id="KW-1185">Reference proteome</keyword>
<dbReference type="EMBL" id="GL698520">
    <property type="protein sequence ID" value="EFY87858.1"/>
    <property type="molecule type" value="Genomic_DNA"/>
</dbReference>
<protein>
    <recommendedName>
        <fullName evidence="5">Mitochondrial division protein 1</fullName>
    </recommendedName>
</protein>
<organism evidence="9">
    <name type="scientific">Metarhizium acridum (strain CQMa 102)</name>
    <dbReference type="NCBI Taxonomy" id="655827"/>
    <lineage>
        <taxon>Eukaryota</taxon>
        <taxon>Fungi</taxon>
        <taxon>Dikarya</taxon>
        <taxon>Ascomycota</taxon>
        <taxon>Pezizomycotina</taxon>
        <taxon>Sordariomycetes</taxon>
        <taxon>Hypocreomycetidae</taxon>
        <taxon>Hypocreales</taxon>
        <taxon>Clavicipitaceae</taxon>
        <taxon>Metarhizium</taxon>
    </lineage>
</organism>
<evidence type="ECO:0000313" key="8">
    <source>
        <dbReference type="EMBL" id="EFY87858.1"/>
    </source>
</evidence>
<dbReference type="PANTHER" id="PTHR22847:SF637">
    <property type="entry name" value="WD REPEAT DOMAIN 5B"/>
    <property type="match status" value="1"/>
</dbReference>
<evidence type="ECO:0000313" key="9">
    <source>
        <dbReference type="Proteomes" id="UP000002499"/>
    </source>
</evidence>
<proteinExistence type="inferred from homology"/>
<keyword evidence="2" id="KW-0677">Repeat</keyword>
<keyword evidence="1 7" id="KW-0853">WD repeat</keyword>
<dbReference type="InterPro" id="IPR036322">
    <property type="entry name" value="WD40_repeat_dom_sf"/>
</dbReference>
<keyword evidence="3" id="KW-0175">Coiled coil</keyword>
<reference evidence="8 9" key="1">
    <citation type="journal article" date="2011" name="PLoS Genet.">
        <title>Genome sequencing and comparative transcriptomics of the model entomopathogenic fungi Metarhizium anisopliae and M. acridum.</title>
        <authorList>
            <person name="Gao Q."/>
            <person name="Jin K."/>
            <person name="Ying S.H."/>
            <person name="Zhang Y."/>
            <person name="Xiao G."/>
            <person name="Shang Y."/>
            <person name="Duan Z."/>
            <person name="Hu X."/>
            <person name="Xie X.Q."/>
            <person name="Zhou G."/>
            <person name="Peng G."/>
            <person name="Luo Z."/>
            <person name="Huang W."/>
            <person name="Wang B."/>
            <person name="Fang W."/>
            <person name="Wang S."/>
            <person name="Zhong Y."/>
            <person name="Ma L.J."/>
            <person name="St Leger R.J."/>
            <person name="Zhao G.P."/>
            <person name="Pei Y."/>
            <person name="Feng M.G."/>
            <person name="Xia Y."/>
            <person name="Wang C."/>
        </authorList>
    </citation>
    <scope>NUCLEOTIDE SEQUENCE [LARGE SCALE GENOMIC DNA]</scope>
    <source>
        <strain evidence="8 9">CQMa 102</strain>
    </source>
</reference>
<comment type="similarity">
    <text evidence="4">Belongs to the WD repeat MDV1/CAF4 family.</text>
</comment>
<dbReference type="InParanoid" id="E9E8A8"/>
<evidence type="ECO:0000256" key="1">
    <source>
        <dbReference type="ARBA" id="ARBA00022574"/>
    </source>
</evidence>
<dbReference type="PROSITE" id="PS00678">
    <property type="entry name" value="WD_REPEATS_1"/>
    <property type="match status" value="1"/>
</dbReference>
<dbReference type="SMART" id="SM00320">
    <property type="entry name" value="WD40"/>
    <property type="match status" value="1"/>
</dbReference>
<feature type="repeat" description="WD" evidence="7">
    <location>
        <begin position="155"/>
        <end position="196"/>
    </location>
</feature>
<dbReference type="SUPFAM" id="SSF50978">
    <property type="entry name" value="WD40 repeat-like"/>
    <property type="match status" value="1"/>
</dbReference>
<evidence type="ECO:0000256" key="7">
    <source>
        <dbReference type="PROSITE-ProRule" id="PRU00221"/>
    </source>
</evidence>
<evidence type="ECO:0000256" key="6">
    <source>
        <dbReference type="ARBA" id="ARBA00043913"/>
    </source>
</evidence>
<dbReference type="PANTHER" id="PTHR22847">
    <property type="entry name" value="WD40 REPEAT PROTEIN"/>
    <property type="match status" value="1"/>
</dbReference>
<dbReference type="InterPro" id="IPR019775">
    <property type="entry name" value="WD40_repeat_CS"/>
</dbReference>
<evidence type="ECO:0000256" key="2">
    <source>
        <dbReference type="ARBA" id="ARBA00022737"/>
    </source>
</evidence>
<name>E9E8A8_METAQ</name>
<dbReference type="eggNOG" id="KOG0266">
    <property type="taxonomic scope" value="Eukaryota"/>
</dbReference>
<dbReference type="OMA" id="IRYACAY"/>
<dbReference type="Proteomes" id="UP000002499">
    <property type="component" value="Unassembled WGS sequence"/>
</dbReference>
<comment type="function">
    <text evidence="6">Involved in mitochondrial fission. Acts as an adapter protein required to form mitochondrial fission complexes. Formation of these complexes is required to promote constriction and fission of the mitochondrial compartment at a late step in mitochondrial division.</text>
</comment>
<dbReference type="PROSITE" id="PS50082">
    <property type="entry name" value="WD_REPEATS_2"/>
    <property type="match status" value="1"/>
</dbReference>
<dbReference type="InterPro" id="IPR015943">
    <property type="entry name" value="WD40/YVTN_repeat-like_dom_sf"/>
</dbReference>
<evidence type="ECO:0000256" key="3">
    <source>
        <dbReference type="ARBA" id="ARBA00023054"/>
    </source>
</evidence>
<gene>
    <name evidence="8" type="ORF">MAC_06106</name>
</gene>
<sequence>MSSALRQNMYGVDYGFKLEDTKPPQPDPLAPIRYSCVFWAGHLPENGESPRSKEALGDDGIVFAFLKDRLLHWLESLSLLGKLPEGMHLIRKLLHIVQGSSPSRQLAEFLQDADKFVRSHAPSIDRAPMQTYGSALAFSPTTSIRSDWNAQRQTLEGHGDVVTAVAFSPDGKTLASASYDETVRLWNTATGSQRQTLEGHGRVLLA</sequence>
<dbReference type="GO" id="GO:0005634">
    <property type="term" value="C:nucleus"/>
    <property type="evidence" value="ECO:0007669"/>
    <property type="project" value="TreeGrafter"/>
</dbReference>
<dbReference type="Gene3D" id="2.130.10.10">
    <property type="entry name" value="YVTN repeat-like/Quinoprotein amine dehydrogenase"/>
    <property type="match status" value="1"/>
</dbReference>
<evidence type="ECO:0000256" key="5">
    <source>
        <dbReference type="ARBA" id="ARBA00039789"/>
    </source>
</evidence>
<evidence type="ECO:0000256" key="4">
    <source>
        <dbReference type="ARBA" id="ARBA00038415"/>
    </source>
</evidence>
<dbReference type="HOGENOM" id="CLU_1332198_0_0_1"/>
<dbReference type="AlphaFoldDB" id="E9E8A8"/>
<dbReference type="PROSITE" id="PS50294">
    <property type="entry name" value="WD_REPEATS_REGION"/>
    <property type="match status" value="1"/>
</dbReference>
<dbReference type="Pfam" id="PF00400">
    <property type="entry name" value="WD40"/>
    <property type="match status" value="1"/>
</dbReference>
<dbReference type="OrthoDB" id="4961336at2759"/>
<dbReference type="InterPro" id="IPR001680">
    <property type="entry name" value="WD40_rpt"/>
</dbReference>
<accession>E9E8A8</accession>
<dbReference type="GO" id="GO:1990234">
    <property type="term" value="C:transferase complex"/>
    <property type="evidence" value="ECO:0007669"/>
    <property type="project" value="UniProtKB-ARBA"/>
</dbReference>